<sequence length="75" mass="8028">MGISSFQDQLSQVGETPSSGTANLRPRGTYAASHTADLAGSPSERSDRGFKSKSAIGSWSDHREGRRGWSSGPMW</sequence>
<proteinExistence type="predicted"/>
<evidence type="ECO:0000313" key="2">
    <source>
        <dbReference type="EMBL" id="KAE8334328.1"/>
    </source>
</evidence>
<name>A0A5N6XN81_9EURO</name>
<evidence type="ECO:0000256" key="1">
    <source>
        <dbReference type="SAM" id="MobiDB-lite"/>
    </source>
</evidence>
<gene>
    <name evidence="2" type="ORF">BDV24DRAFT_146053</name>
</gene>
<dbReference type="AlphaFoldDB" id="A0A5N6XN81"/>
<reference evidence="2" key="1">
    <citation type="submission" date="2019-04" db="EMBL/GenBank/DDBJ databases">
        <title>Friends and foes A comparative genomics study of 23 Aspergillus species from section Flavi.</title>
        <authorList>
            <consortium name="DOE Joint Genome Institute"/>
            <person name="Kjaerbolling I."/>
            <person name="Vesth T."/>
            <person name="Frisvad J.C."/>
            <person name="Nybo J.L."/>
            <person name="Theobald S."/>
            <person name="Kildgaard S."/>
            <person name="Isbrandt T."/>
            <person name="Kuo A."/>
            <person name="Sato A."/>
            <person name="Lyhne E.K."/>
            <person name="Kogle M.E."/>
            <person name="Wiebenga A."/>
            <person name="Kun R.S."/>
            <person name="Lubbers R.J."/>
            <person name="Makela M.R."/>
            <person name="Barry K."/>
            <person name="Chovatia M."/>
            <person name="Clum A."/>
            <person name="Daum C."/>
            <person name="Haridas S."/>
            <person name="He G."/>
            <person name="LaButti K."/>
            <person name="Lipzen A."/>
            <person name="Mondo S."/>
            <person name="Riley R."/>
            <person name="Salamov A."/>
            <person name="Simmons B.A."/>
            <person name="Magnuson J.K."/>
            <person name="Henrissat B."/>
            <person name="Mortensen U.H."/>
            <person name="Larsen T.O."/>
            <person name="Devries R.P."/>
            <person name="Grigoriev I.V."/>
            <person name="Machida M."/>
            <person name="Baker S.E."/>
            <person name="Andersen M.R."/>
        </authorList>
    </citation>
    <scope>NUCLEOTIDE SEQUENCE</scope>
    <source>
        <strain evidence="2">CBS 117612</strain>
    </source>
</reference>
<dbReference type="EMBL" id="ML737300">
    <property type="protein sequence ID" value="KAE8334328.1"/>
    <property type="molecule type" value="Genomic_DNA"/>
</dbReference>
<protein>
    <submittedName>
        <fullName evidence="2">Uncharacterized protein</fullName>
    </submittedName>
</protein>
<organism evidence="2">
    <name type="scientific">Aspergillus arachidicola</name>
    <dbReference type="NCBI Taxonomy" id="656916"/>
    <lineage>
        <taxon>Eukaryota</taxon>
        <taxon>Fungi</taxon>
        <taxon>Dikarya</taxon>
        <taxon>Ascomycota</taxon>
        <taxon>Pezizomycotina</taxon>
        <taxon>Eurotiomycetes</taxon>
        <taxon>Eurotiomycetidae</taxon>
        <taxon>Eurotiales</taxon>
        <taxon>Aspergillaceae</taxon>
        <taxon>Aspergillus</taxon>
        <taxon>Aspergillus subgen. Circumdati</taxon>
    </lineage>
</organism>
<feature type="compositionally biased region" description="Polar residues" evidence="1">
    <location>
        <begin position="1"/>
        <end position="22"/>
    </location>
</feature>
<accession>A0A5N6XN81</accession>
<dbReference type="Proteomes" id="UP000325558">
    <property type="component" value="Unassembled WGS sequence"/>
</dbReference>
<feature type="region of interest" description="Disordered" evidence="1">
    <location>
        <begin position="1"/>
        <end position="75"/>
    </location>
</feature>